<organism evidence="4 5">
    <name type="scientific">Chloropicon roscoffensis</name>
    <dbReference type="NCBI Taxonomy" id="1461544"/>
    <lineage>
        <taxon>Eukaryota</taxon>
        <taxon>Viridiplantae</taxon>
        <taxon>Chlorophyta</taxon>
        <taxon>Chloropicophyceae</taxon>
        <taxon>Chloropicales</taxon>
        <taxon>Chloropicaceae</taxon>
        <taxon>Chloropicon</taxon>
    </lineage>
</organism>
<evidence type="ECO:0000313" key="4">
    <source>
        <dbReference type="EMBL" id="WZN59368.1"/>
    </source>
</evidence>
<dbReference type="EMBL" id="CP151501">
    <property type="protein sequence ID" value="WZN59368.1"/>
    <property type="molecule type" value="Genomic_DNA"/>
</dbReference>
<keyword evidence="5" id="KW-1185">Reference proteome</keyword>
<feature type="domain" description="AAR2 C-terminal" evidence="2">
    <location>
        <begin position="218"/>
        <end position="369"/>
    </location>
</feature>
<comment type="similarity">
    <text evidence="1">Belongs to the AAR2 family.</text>
</comment>
<dbReference type="PANTHER" id="PTHR12689">
    <property type="entry name" value="A1 CISTRON SPLICING FACTOR AAR2-RELATED"/>
    <property type="match status" value="1"/>
</dbReference>
<evidence type="ECO:0000256" key="1">
    <source>
        <dbReference type="ARBA" id="ARBA00006281"/>
    </source>
</evidence>
<dbReference type="GO" id="GO:0000244">
    <property type="term" value="P:spliceosomal tri-snRNP complex assembly"/>
    <property type="evidence" value="ECO:0007669"/>
    <property type="project" value="TreeGrafter"/>
</dbReference>
<dbReference type="Gene3D" id="2.60.34.20">
    <property type="match status" value="1"/>
</dbReference>
<dbReference type="Pfam" id="PF05282">
    <property type="entry name" value="AAR2"/>
    <property type="match status" value="1"/>
</dbReference>
<dbReference type="CDD" id="cd13777">
    <property type="entry name" value="Aar2_N"/>
    <property type="match status" value="1"/>
</dbReference>
<feature type="domain" description="AAR2 N-terminal" evidence="3">
    <location>
        <begin position="2"/>
        <end position="146"/>
    </location>
</feature>
<reference evidence="4 5" key="1">
    <citation type="submission" date="2024-03" db="EMBL/GenBank/DDBJ databases">
        <title>Complete genome sequence of the green alga Chloropicon roscoffensis RCC1871.</title>
        <authorList>
            <person name="Lemieux C."/>
            <person name="Pombert J.-F."/>
            <person name="Otis C."/>
            <person name="Turmel M."/>
        </authorList>
    </citation>
    <scope>NUCLEOTIDE SEQUENCE [LARGE SCALE GENOMIC DNA]</scope>
    <source>
        <strain evidence="4 5">RCC1871</strain>
    </source>
</reference>
<accession>A0AAX4P0C8</accession>
<dbReference type="Pfam" id="PF20981">
    <property type="entry name" value="AAR2_1st"/>
    <property type="match status" value="1"/>
</dbReference>
<dbReference type="Gene3D" id="1.25.40.550">
    <property type="entry name" value="Aar2, C-terminal domain-like"/>
    <property type="match status" value="1"/>
</dbReference>
<sequence length="387" mass="42384">MATLVCADVPKGVSVTLDHHQFDVDGELVGRGAWTGVRNLPPGAHFCATTPTSKGASTSSQSCFPTGFFFYVEGGVEGECHVVEWCAETESLVECVDDDRRRELEQRSRSDLDYLSRMLRYDPAWQDAWRGVSAHITAETIRRVSPVGSRIGVEGEPDDPSLASTPHERMLEEQLRRGGREEGAGATTSRSRDARCFYLDLPQLGGRGSPSARKFLEKSGLTGSALTALHLDKSPVLEDLLERELGGNHDELLGEMQFAFVCFLLCYSLTGFNQWKRLLVLALGSERSMLETRPEFAVELLRALRNQLELALREAEAAALVDEVLGEEKHFLASGIRGFLLSVAEAEVVPVAVEEEAARLAALVRSRLGVAGLEVEDDDDAPVVVQL</sequence>
<dbReference type="Proteomes" id="UP001472866">
    <property type="component" value="Chromosome 01"/>
</dbReference>
<dbReference type="InterPro" id="IPR007946">
    <property type="entry name" value="AAR2"/>
</dbReference>
<dbReference type="CDD" id="cd13778">
    <property type="entry name" value="Aar2_C"/>
    <property type="match status" value="1"/>
</dbReference>
<proteinExistence type="inferred from homology"/>
<dbReference type="InterPro" id="IPR038516">
    <property type="entry name" value="AAR2_N_sf"/>
</dbReference>
<evidence type="ECO:0000259" key="3">
    <source>
        <dbReference type="Pfam" id="PF20981"/>
    </source>
</evidence>
<dbReference type="AlphaFoldDB" id="A0AAX4P0C8"/>
<dbReference type="InterPro" id="IPR033647">
    <property type="entry name" value="Aar2_N"/>
</dbReference>
<protein>
    <submittedName>
        <fullName evidence="4">A1 cistron-splicing factor AAR2</fullName>
    </submittedName>
</protein>
<gene>
    <name evidence="4" type="ORF">HKI87_01g08940</name>
</gene>
<dbReference type="InterPro" id="IPR038514">
    <property type="entry name" value="AAR2_C_sf"/>
</dbReference>
<evidence type="ECO:0000313" key="5">
    <source>
        <dbReference type="Proteomes" id="UP001472866"/>
    </source>
</evidence>
<dbReference type="InterPro" id="IPR033648">
    <property type="entry name" value="AAR2_C"/>
</dbReference>
<evidence type="ECO:0000259" key="2">
    <source>
        <dbReference type="Pfam" id="PF05282"/>
    </source>
</evidence>
<name>A0AAX4P0C8_9CHLO</name>
<dbReference type="PANTHER" id="PTHR12689:SF4">
    <property type="entry name" value="PROTEIN AAR2 HOMOLOG"/>
    <property type="match status" value="1"/>
</dbReference>